<feature type="transmembrane region" description="Helical" evidence="2">
    <location>
        <begin position="50"/>
        <end position="66"/>
    </location>
</feature>
<dbReference type="EMBL" id="MCAS01000007">
    <property type="protein sequence ID" value="RKF48646.1"/>
    <property type="molecule type" value="Genomic_DNA"/>
</dbReference>
<gene>
    <name evidence="3" type="ORF">BCY88_20970</name>
</gene>
<dbReference type="InterPro" id="IPR047798">
    <property type="entry name" value="BPSS1780-like"/>
</dbReference>
<name>A0A420GU64_9BURK</name>
<dbReference type="RefSeq" id="WP_120343902.1">
    <property type="nucleotide sequence ID" value="NZ_MCAS01000007.1"/>
</dbReference>
<feature type="transmembrane region" description="Helical" evidence="2">
    <location>
        <begin position="174"/>
        <end position="194"/>
    </location>
</feature>
<reference evidence="3 4" key="1">
    <citation type="submission" date="2016-07" db="EMBL/GenBank/DDBJ databases">
        <title>Genome analysis of Burkholderia fungorum ES3-20.</title>
        <authorList>
            <person name="Xu D."/>
            <person name="Yao R."/>
            <person name="Zheng S."/>
        </authorList>
    </citation>
    <scope>NUCLEOTIDE SEQUENCE [LARGE SCALE GENOMIC DNA]</scope>
    <source>
        <strain evidence="3 4">ES3-20</strain>
    </source>
</reference>
<feature type="transmembrane region" description="Helical" evidence="2">
    <location>
        <begin position="111"/>
        <end position="138"/>
    </location>
</feature>
<dbReference type="OrthoDB" id="9083589at2"/>
<feature type="region of interest" description="Disordered" evidence="1">
    <location>
        <begin position="1"/>
        <end position="20"/>
    </location>
</feature>
<dbReference type="Proteomes" id="UP000283709">
    <property type="component" value="Unassembled WGS sequence"/>
</dbReference>
<evidence type="ECO:0008006" key="5">
    <source>
        <dbReference type="Google" id="ProtNLM"/>
    </source>
</evidence>
<evidence type="ECO:0000313" key="3">
    <source>
        <dbReference type="EMBL" id="RKF48646.1"/>
    </source>
</evidence>
<evidence type="ECO:0000313" key="4">
    <source>
        <dbReference type="Proteomes" id="UP000283709"/>
    </source>
</evidence>
<protein>
    <recommendedName>
        <fullName evidence="5">DUF2189 domain-containing protein</fullName>
    </recommendedName>
</protein>
<keyword evidence="2" id="KW-0812">Transmembrane</keyword>
<keyword evidence="2" id="KW-1133">Transmembrane helix</keyword>
<organism evidence="3 4">
    <name type="scientific">Paraburkholderia fungorum</name>
    <dbReference type="NCBI Taxonomy" id="134537"/>
    <lineage>
        <taxon>Bacteria</taxon>
        <taxon>Pseudomonadati</taxon>
        <taxon>Pseudomonadota</taxon>
        <taxon>Betaproteobacteria</taxon>
        <taxon>Burkholderiales</taxon>
        <taxon>Burkholderiaceae</taxon>
        <taxon>Paraburkholderia</taxon>
    </lineage>
</organism>
<dbReference type="AlphaFoldDB" id="A0A420GU64"/>
<dbReference type="NCBIfam" id="NF041043">
    <property type="entry name" value="BPSS1780_fam"/>
    <property type="match status" value="1"/>
</dbReference>
<proteinExistence type="predicted"/>
<sequence>MNLHYSGGTAVPTHSQRAPGLRYPDSRVASLRSAAGWLAQGFRIARTNPVLWFGAILGCADFATLFELVPPLRLLAVLVGPILAAGLVLMQERSSNARPWAIRETLEAVNVHRNALIAIGVCGAAVVCAGQLISFAVFHVSMRASVMPNGLHDLTIVYGAHNGSGNALEPLFDFLGYALAASLVWFAPTLVVLNNISPLNAMAASLRAVVRNWRIALLYAIVIAGALAGTALLANPAAMLVRGLVVMPLVSALIVLSRYGAYRGIFGQP</sequence>
<feature type="transmembrane region" description="Helical" evidence="2">
    <location>
        <begin position="215"/>
        <end position="234"/>
    </location>
</feature>
<accession>A0A420GU64</accession>
<feature type="transmembrane region" description="Helical" evidence="2">
    <location>
        <begin position="72"/>
        <end position="90"/>
    </location>
</feature>
<keyword evidence="2" id="KW-0472">Membrane</keyword>
<evidence type="ECO:0000256" key="1">
    <source>
        <dbReference type="SAM" id="MobiDB-lite"/>
    </source>
</evidence>
<evidence type="ECO:0000256" key="2">
    <source>
        <dbReference type="SAM" id="Phobius"/>
    </source>
</evidence>
<comment type="caution">
    <text evidence="3">The sequence shown here is derived from an EMBL/GenBank/DDBJ whole genome shotgun (WGS) entry which is preliminary data.</text>
</comment>
<feature type="transmembrane region" description="Helical" evidence="2">
    <location>
        <begin position="240"/>
        <end position="261"/>
    </location>
</feature>